<accession>A0A7Z6N1I5</accession>
<organism evidence="1 2">
    <name type="scientific">Pseudomonas fluorescens</name>
    <dbReference type="NCBI Taxonomy" id="294"/>
    <lineage>
        <taxon>Bacteria</taxon>
        <taxon>Pseudomonadati</taxon>
        <taxon>Pseudomonadota</taxon>
        <taxon>Gammaproteobacteria</taxon>
        <taxon>Pseudomonadales</taxon>
        <taxon>Pseudomonadaceae</taxon>
        <taxon>Pseudomonas</taxon>
    </lineage>
</organism>
<proteinExistence type="predicted"/>
<reference evidence="1 2" key="1">
    <citation type="submission" date="2018-07" db="EMBL/GenBank/DDBJ databases">
        <title>Draft Genome Sequence of Pseudomonas fluorescens AHK-1 associated with canker disease of kiwifruit.</title>
        <authorList>
            <person name="Wu Z."/>
        </authorList>
    </citation>
    <scope>NUCLEOTIDE SEQUENCE [LARGE SCALE GENOMIC DNA]</scope>
    <source>
        <strain evidence="1 2">AHK-1</strain>
    </source>
</reference>
<sequence length="87" mass="9288">MILFFMAAPMGSGFTNTQGDGQAAIATGYVQRQKHLERRRKLTVAPQSALSMPSAAWGVKHYAHGHFSGVQVYGAIMQTSSGYGVGI</sequence>
<gene>
    <name evidence="1" type="ORF">DL347_03055</name>
</gene>
<evidence type="ECO:0000313" key="2">
    <source>
        <dbReference type="Proteomes" id="UP000255541"/>
    </source>
</evidence>
<evidence type="ECO:0000313" key="1">
    <source>
        <dbReference type="EMBL" id="RDS92154.1"/>
    </source>
</evidence>
<dbReference type="Proteomes" id="UP000255541">
    <property type="component" value="Unassembled WGS sequence"/>
</dbReference>
<dbReference type="EMBL" id="QRBA01000002">
    <property type="protein sequence ID" value="RDS92154.1"/>
    <property type="molecule type" value="Genomic_DNA"/>
</dbReference>
<dbReference type="AlphaFoldDB" id="A0A7Z6N1I5"/>
<protein>
    <submittedName>
        <fullName evidence="1">Uncharacterized protein</fullName>
    </submittedName>
</protein>
<comment type="caution">
    <text evidence="1">The sequence shown here is derived from an EMBL/GenBank/DDBJ whole genome shotgun (WGS) entry which is preliminary data.</text>
</comment>
<name>A0A7Z6N1I5_PSEFL</name>